<keyword evidence="1" id="KW-1133">Transmembrane helix</keyword>
<keyword evidence="1" id="KW-0812">Transmembrane</keyword>
<feature type="transmembrane region" description="Helical" evidence="1">
    <location>
        <begin position="187"/>
        <end position="206"/>
    </location>
</feature>
<keyword evidence="1" id="KW-0472">Membrane</keyword>
<evidence type="ECO:0000313" key="2">
    <source>
        <dbReference type="EMBL" id="CBL12675.1"/>
    </source>
</evidence>
<feature type="transmembrane region" description="Helical" evidence="1">
    <location>
        <begin position="127"/>
        <end position="149"/>
    </location>
</feature>
<proteinExistence type="predicted"/>
<protein>
    <submittedName>
        <fullName evidence="2">Uncharacterized protein</fullName>
    </submittedName>
</protein>
<name>D4KZ85_9FIRM</name>
<organism evidence="2 3">
    <name type="scientific">Roseburia intestinalis XB6B4</name>
    <dbReference type="NCBI Taxonomy" id="718255"/>
    <lineage>
        <taxon>Bacteria</taxon>
        <taxon>Bacillati</taxon>
        <taxon>Bacillota</taxon>
        <taxon>Clostridia</taxon>
        <taxon>Lachnospirales</taxon>
        <taxon>Lachnospiraceae</taxon>
        <taxon>Roseburia</taxon>
    </lineage>
</organism>
<dbReference type="AlphaFoldDB" id="D4KZ85"/>
<accession>D4KZ85</accession>
<feature type="transmembrane region" description="Helical" evidence="1">
    <location>
        <begin position="218"/>
        <end position="235"/>
    </location>
</feature>
<dbReference type="Proteomes" id="UP000008953">
    <property type="component" value="Chromosome"/>
</dbReference>
<dbReference type="InterPro" id="IPR047928">
    <property type="entry name" value="Perm_prefix_1"/>
</dbReference>
<dbReference type="NCBIfam" id="NF038403">
    <property type="entry name" value="perm_prefix_1"/>
    <property type="match status" value="1"/>
</dbReference>
<feature type="transmembrane region" description="Helical" evidence="1">
    <location>
        <begin position="161"/>
        <end position="181"/>
    </location>
</feature>
<dbReference type="HOGENOM" id="CLU_1030067_0_0_9"/>
<evidence type="ECO:0000256" key="1">
    <source>
        <dbReference type="SAM" id="Phobius"/>
    </source>
</evidence>
<dbReference type="KEGG" id="rix:RO1_21610"/>
<evidence type="ECO:0000313" key="3">
    <source>
        <dbReference type="Proteomes" id="UP000008953"/>
    </source>
</evidence>
<gene>
    <name evidence="2" type="ORF">RO1_21610</name>
</gene>
<dbReference type="PATRIC" id="fig|718255.3.peg.3327"/>
<sequence length="270" mass="30192">MLKKYENKRNAKKGKGNIFMEYTEYMETLKEQIQNKRARSLVAEEIRGHIEEQTKEYQAEGMSKEDAEREAVRQMGDPVETGCALNRIHRPAFPWKLFVLAVFLTGASMLISLTIDAKINEGGVQAAQVGSLFMVNAVSFAMIFVIMYFDYTWLFLHIRAVYALYMICLCLVWSGGILGNYQTALLASYSVQVLLPVIFAGIIYQYRGQGFQGILKSAGWIIIPFMVLAAGLISLPMSNGAVVENAVVCLFLLVASVLRGIFGNEKKNTL</sequence>
<reference evidence="2 3" key="2">
    <citation type="submission" date="2010-03" db="EMBL/GenBank/DDBJ databases">
        <authorList>
            <person name="Pajon A."/>
        </authorList>
    </citation>
    <scope>NUCLEOTIDE SEQUENCE [LARGE SCALE GENOMIC DNA]</scope>
    <source>
        <strain evidence="2 3">XB6B4</strain>
    </source>
</reference>
<feature type="transmembrane region" description="Helical" evidence="1">
    <location>
        <begin position="97"/>
        <end position="115"/>
    </location>
</feature>
<dbReference type="EMBL" id="FP929050">
    <property type="protein sequence ID" value="CBL12675.1"/>
    <property type="molecule type" value="Genomic_DNA"/>
</dbReference>
<feature type="transmembrane region" description="Helical" evidence="1">
    <location>
        <begin position="241"/>
        <end position="262"/>
    </location>
</feature>
<reference evidence="2 3" key="1">
    <citation type="submission" date="2010-03" db="EMBL/GenBank/DDBJ databases">
        <title>The genome sequence of Roseburia intestinalis XB6B4.</title>
        <authorList>
            <consortium name="metaHIT consortium -- http://www.metahit.eu/"/>
            <person name="Pajon A."/>
            <person name="Turner K."/>
            <person name="Parkhill J."/>
            <person name="Bernalier A."/>
        </authorList>
    </citation>
    <scope>NUCLEOTIDE SEQUENCE [LARGE SCALE GENOMIC DNA]</scope>
    <source>
        <strain evidence="2 3">XB6B4</strain>
    </source>
</reference>